<sequence length="66" mass="6594">MDVGGEGAIGAGRDVHAATTGDNSPVTYIGNVEHIGTQYVRQTVAAPESAAPPNAEALAPIADHLA</sequence>
<dbReference type="PATRIC" id="fig|698759.3.peg.8768"/>
<gene>
    <name evidence="2" type="ORF">STRIP9103_05864</name>
</gene>
<evidence type="ECO:0000256" key="1">
    <source>
        <dbReference type="SAM" id="MobiDB-lite"/>
    </source>
</evidence>
<organism evidence="2 3">
    <name type="scientific">Streptomyces ipomoeae 91-03</name>
    <dbReference type="NCBI Taxonomy" id="698759"/>
    <lineage>
        <taxon>Bacteria</taxon>
        <taxon>Bacillati</taxon>
        <taxon>Actinomycetota</taxon>
        <taxon>Actinomycetes</taxon>
        <taxon>Kitasatosporales</taxon>
        <taxon>Streptomycetaceae</taxon>
        <taxon>Streptomyces</taxon>
    </lineage>
</organism>
<proteinExistence type="predicted"/>
<comment type="caution">
    <text evidence="2">The sequence shown here is derived from an EMBL/GenBank/DDBJ whole genome shotgun (WGS) entry which is preliminary data.</text>
</comment>
<dbReference type="Proteomes" id="UP000010411">
    <property type="component" value="Unassembled WGS sequence"/>
</dbReference>
<evidence type="ECO:0000313" key="3">
    <source>
        <dbReference type="Proteomes" id="UP000010411"/>
    </source>
</evidence>
<feature type="region of interest" description="Disordered" evidence="1">
    <location>
        <begin position="47"/>
        <end position="66"/>
    </location>
</feature>
<protein>
    <submittedName>
        <fullName evidence="2">Uncharacterized protein</fullName>
    </submittedName>
</protein>
<feature type="compositionally biased region" description="Gly residues" evidence="1">
    <location>
        <begin position="1"/>
        <end position="10"/>
    </location>
</feature>
<evidence type="ECO:0000313" key="2">
    <source>
        <dbReference type="EMBL" id="EKX60507.1"/>
    </source>
</evidence>
<feature type="region of interest" description="Disordered" evidence="1">
    <location>
        <begin position="1"/>
        <end position="23"/>
    </location>
</feature>
<name>L1KIU2_9ACTN</name>
<dbReference type="AlphaFoldDB" id="L1KIU2"/>
<reference evidence="2 3" key="1">
    <citation type="submission" date="2012-11" db="EMBL/GenBank/DDBJ databases">
        <authorList>
            <person name="Huguet-Tapia J.C."/>
            <person name="Durkin A.S."/>
            <person name="Pettis G.S."/>
            <person name="Badger J.H."/>
        </authorList>
    </citation>
    <scope>NUCLEOTIDE SEQUENCE [LARGE SCALE GENOMIC DNA]</scope>
    <source>
        <strain evidence="2 3">91-03</strain>
    </source>
</reference>
<accession>L1KIU2</accession>
<dbReference type="EMBL" id="AEJC01000648">
    <property type="protein sequence ID" value="EKX60507.1"/>
    <property type="molecule type" value="Genomic_DNA"/>
</dbReference>
<keyword evidence="3" id="KW-1185">Reference proteome</keyword>